<feature type="coiled-coil region" evidence="1">
    <location>
        <begin position="309"/>
        <end position="336"/>
    </location>
</feature>
<organism evidence="2 3">
    <name type="scientific">Paramecium pentaurelia</name>
    <dbReference type="NCBI Taxonomy" id="43138"/>
    <lineage>
        <taxon>Eukaryota</taxon>
        <taxon>Sar</taxon>
        <taxon>Alveolata</taxon>
        <taxon>Ciliophora</taxon>
        <taxon>Intramacronucleata</taxon>
        <taxon>Oligohymenophorea</taxon>
        <taxon>Peniculida</taxon>
        <taxon>Parameciidae</taxon>
        <taxon>Paramecium</taxon>
    </lineage>
</organism>
<evidence type="ECO:0000313" key="3">
    <source>
        <dbReference type="Proteomes" id="UP000689195"/>
    </source>
</evidence>
<dbReference type="Proteomes" id="UP000689195">
    <property type="component" value="Unassembled WGS sequence"/>
</dbReference>
<keyword evidence="1" id="KW-0175">Coiled coil</keyword>
<proteinExistence type="predicted"/>
<evidence type="ECO:0000313" key="2">
    <source>
        <dbReference type="EMBL" id="CAD8181620.1"/>
    </source>
</evidence>
<dbReference type="AlphaFoldDB" id="A0A8S1VWA1"/>
<accession>A0A8S1VWA1</accession>
<evidence type="ECO:0000256" key="1">
    <source>
        <dbReference type="SAM" id="Coils"/>
    </source>
</evidence>
<gene>
    <name evidence="2" type="ORF">PPENT_87.1.T0760236</name>
</gene>
<protein>
    <submittedName>
        <fullName evidence="2">Uncharacterized protein</fullName>
    </submittedName>
</protein>
<name>A0A8S1VWA1_9CILI</name>
<keyword evidence="3" id="KW-1185">Reference proteome</keyword>
<sequence>MSSLLNKLTFTLRGGGCGSIQIIPNTDIVLKSDIQDIENFITRFDSFVQTIYTKAAVAANQLEAQEIMIARQWFIFEEESIYKLIKNAQKVMKSYNLIIDGILKLLKSCLIYIRTDQFKCLFILRTTVQQYFDFIISDKLLALIQKNDERLGVIVKIIKILYKKINIIISQKNNPLIIHNQKNIILNFKEYFQNTIKIIKIKRLSLRKQDLQLVQLEQKKINEFKIFQQLRYIMRLLESILLQTIQDINDQRNEPDESIMFQQEIELIKEELQNLDLADKQFSFANKFKQKLLAFPNATLNKNSFLKDAQCMLKLIEKTEKQVSELETLLLKKDNLIQYFQSLLNNLNFYYEKQIQELQKYFNELLQSFKTILMLQYEIESVSLPEKLIEIKQQYCISFHINLYKNKD</sequence>
<comment type="caution">
    <text evidence="2">The sequence shown here is derived from an EMBL/GenBank/DDBJ whole genome shotgun (WGS) entry which is preliminary data.</text>
</comment>
<reference evidence="2" key="1">
    <citation type="submission" date="2021-01" db="EMBL/GenBank/DDBJ databases">
        <authorList>
            <consortium name="Genoscope - CEA"/>
            <person name="William W."/>
        </authorList>
    </citation>
    <scope>NUCLEOTIDE SEQUENCE</scope>
</reference>
<dbReference type="EMBL" id="CAJJDO010000076">
    <property type="protein sequence ID" value="CAD8181620.1"/>
    <property type="molecule type" value="Genomic_DNA"/>
</dbReference>